<evidence type="ECO:0000256" key="5">
    <source>
        <dbReference type="ARBA" id="ARBA00022691"/>
    </source>
</evidence>
<evidence type="ECO:0000313" key="9">
    <source>
        <dbReference type="EMBL" id="MFC0594364.1"/>
    </source>
</evidence>
<feature type="domain" description="Tetrapyrrole methylase" evidence="8">
    <location>
        <begin position="9"/>
        <end position="221"/>
    </location>
</feature>
<dbReference type="RefSeq" id="WP_377485033.1">
    <property type="nucleotide sequence ID" value="NZ_JBHLTN010000043.1"/>
</dbReference>
<dbReference type="EMBL" id="JBHLTN010000043">
    <property type="protein sequence ID" value="MFC0594364.1"/>
    <property type="molecule type" value="Genomic_DNA"/>
</dbReference>
<dbReference type="PROSITE" id="PS00839">
    <property type="entry name" value="SUMT_1"/>
    <property type="match status" value="1"/>
</dbReference>
<comment type="pathway">
    <text evidence="7">Porphyrin-containing compound metabolism; siroheme biosynthesis; precorrin-2 from uroporphyrinogen III: step 1/1.</text>
</comment>
<keyword evidence="4 9" id="KW-0808">Transferase</keyword>
<evidence type="ECO:0000256" key="6">
    <source>
        <dbReference type="ARBA" id="ARBA00023244"/>
    </source>
</evidence>
<proteinExistence type="inferred from homology"/>
<evidence type="ECO:0000256" key="7">
    <source>
        <dbReference type="ARBA" id="ARBA00025705"/>
    </source>
</evidence>
<name>A0ABV6PX01_9BURK</name>
<evidence type="ECO:0000256" key="1">
    <source>
        <dbReference type="ARBA" id="ARBA00005879"/>
    </source>
</evidence>
<dbReference type="Proteomes" id="UP001589834">
    <property type="component" value="Unassembled WGS sequence"/>
</dbReference>
<keyword evidence="3 9" id="KW-0489">Methyltransferase</keyword>
<evidence type="ECO:0000313" key="10">
    <source>
        <dbReference type="Proteomes" id="UP001589834"/>
    </source>
</evidence>
<gene>
    <name evidence="9" type="primary">cobA</name>
    <name evidence="9" type="ORF">ACFFGG_17585</name>
</gene>
<comment type="caution">
    <text evidence="9">The sequence shown here is derived from an EMBL/GenBank/DDBJ whole genome shotgun (WGS) entry which is preliminary data.</text>
</comment>
<dbReference type="Pfam" id="PF00590">
    <property type="entry name" value="TP_methylase"/>
    <property type="match status" value="1"/>
</dbReference>
<dbReference type="GO" id="GO:0032259">
    <property type="term" value="P:methylation"/>
    <property type="evidence" value="ECO:0007669"/>
    <property type="project" value="UniProtKB-KW"/>
</dbReference>
<keyword evidence="6" id="KW-0627">Porphyrin biosynthesis</keyword>
<keyword evidence="5" id="KW-0949">S-adenosyl-L-methionine</keyword>
<evidence type="ECO:0000259" key="8">
    <source>
        <dbReference type="Pfam" id="PF00590"/>
    </source>
</evidence>
<evidence type="ECO:0000256" key="3">
    <source>
        <dbReference type="ARBA" id="ARBA00022603"/>
    </source>
</evidence>
<dbReference type="Gene3D" id="3.40.1010.10">
    <property type="entry name" value="Cobalt-precorrin-4 Transmethylase, Domain 1"/>
    <property type="match status" value="1"/>
</dbReference>
<dbReference type="InterPro" id="IPR003043">
    <property type="entry name" value="Uropor_MeTrfase_CS"/>
</dbReference>
<comment type="similarity">
    <text evidence="1">Belongs to the precorrin methyltransferase family.</text>
</comment>
<dbReference type="InterPro" id="IPR000878">
    <property type="entry name" value="4pyrrol_Mease"/>
</dbReference>
<dbReference type="Gene3D" id="3.30.950.10">
    <property type="entry name" value="Methyltransferase, Cobalt-precorrin-4 Transmethylase, Domain 2"/>
    <property type="match status" value="1"/>
</dbReference>
<dbReference type="SUPFAM" id="SSF53790">
    <property type="entry name" value="Tetrapyrrole methylase"/>
    <property type="match status" value="1"/>
</dbReference>
<evidence type="ECO:0000256" key="4">
    <source>
        <dbReference type="ARBA" id="ARBA00022679"/>
    </source>
</evidence>
<dbReference type="InterPro" id="IPR006366">
    <property type="entry name" value="CobA/CysG_C"/>
</dbReference>
<dbReference type="PANTHER" id="PTHR45790:SF3">
    <property type="entry name" value="S-ADENOSYL-L-METHIONINE-DEPENDENT UROPORPHYRINOGEN III METHYLTRANSFERASE, CHLOROPLASTIC"/>
    <property type="match status" value="1"/>
</dbReference>
<dbReference type="InterPro" id="IPR035996">
    <property type="entry name" value="4pyrrol_Methylase_sf"/>
</dbReference>
<dbReference type="NCBIfam" id="NF004790">
    <property type="entry name" value="PRK06136.1"/>
    <property type="match status" value="1"/>
</dbReference>
<organism evidence="9 10">
    <name type="scientific">Ottowia pentelensis</name>
    <dbReference type="NCBI Taxonomy" id="511108"/>
    <lineage>
        <taxon>Bacteria</taxon>
        <taxon>Pseudomonadati</taxon>
        <taxon>Pseudomonadota</taxon>
        <taxon>Betaproteobacteria</taxon>
        <taxon>Burkholderiales</taxon>
        <taxon>Comamonadaceae</taxon>
        <taxon>Ottowia</taxon>
    </lineage>
</organism>
<reference evidence="9 10" key="1">
    <citation type="submission" date="2024-09" db="EMBL/GenBank/DDBJ databases">
        <authorList>
            <person name="Sun Q."/>
            <person name="Mori K."/>
        </authorList>
    </citation>
    <scope>NUCLEOTIDE SEQUENCE [LARGE SCALE GENOMIC DNA]</scope>
    <source>
        <strain evidence="9 10">NCAIM B.02336</strain>
    </source>
</reference>
<accession>A0ABV6PX01</accession>
<dbReference type="InterPro" id="IPR050161">
    <property type="entry name" value="Siro_Cobalamin_biosynth"/>
</dbReference>
<dbReference type="CDD" id="cd11642">
    <property type="entry name" value="SUMT"/>
    <property type="match status" value="1"/>
</dbReference>
<dbReference type="NCBIfam" id="TIGR01469">
    <property type="entry name" value="cobA_cysG_Cterm"/>
    <property type="match status" value="1"/>
</dbReference>
<dbReference type="InterPro" id="IPR014777">
    <property type="entry name" value="4pyrrole_Mease_sub1"/>
</dbReference>
<sequence>MTHDRRGHVTLVGAGPGDPELLTLRAIRALRQATVVLVDDLVAAGVLRYVRQSARIVHCGKRGGAVSTQQGFIEAMLVAEALRGERVVRLKGGDPCVFGRGGEEVAALRAAGVPHTVVPGITAGIAAPAEAGIPVTDRRWAQGVLLVTGHAQPGHAGPDWAQLAQTARGGITLVIYMGVTHCADITAALLAGGLAGATPAAVLQNGCTPHSRRHVATLRTLAGEVQRLGIGSPAILVIGDVVRAAEAMQEGEISVAHPKPLAAIA</sequence>
<dbReference type="PANTHER" id="PTHR45790">
    <property type="entry name" value="SIROHEME SYNTHASE-RELATED"/>
    <property type="match status" value="1"/>
</dbReference>
<evidence type="ECO:0000256" key="2">
    <source>
        <dbReference type="ARBA" id="ARBA00012162"/>
    </source>
</evidence>
<dbReference type="GO" id="GO:0004851">
    <property type="term" value="F:uroporphyrin-III C-methyltransferase activity"/>
    <property type="evidence" value="ECO:0007669"/>
    <property type="project" value="UniProtKB-EC"/>
</dbReference>
<keyword evidence="10" id="KW-1185">Reference proteome</keyword>
<protein>
    <recommendedName>
        <fullName evidence="2">uroporphyrinogen-III C-methyltransferase</fullName>
        <ecNumber evidence="2">2.1.1.107</ecNumber>
    </recommendedName>
</protein>
<dbReference type="EC" id="2.1.1.107" evidence="2"/>
<dbReference type="InterPro" id="IPR014776">
    <property type="entry name" value="4pyrrole_Mease_sub2"/>
</dbReference>